<dbReference type="PANTHER" id="PTHR33868:SF10">
    <property type="entry name" value="OS08G0483100 PROTEIN"/>
    <property type="match status" value="1"/>
</dbReference>
<dbReference type="EMBL" id="RDQH01000327">
    <property type="protein sequence ID" value="RXI09239.1"/>
    <property type="molecule type" value="Genomic_DNA"/>
</dbReference>
<dbReference type="AlphaFoldDB" id="A0A498KM68"/>
<feature type="transmembrane region" description="Helical" evidence="2">
    <location>
        <begin position="181"/>
        <end position="205"/>
    </location>
</feature>
<keyword evidence="2" id="KW-0812">Transmembrane</keyword>
<evidence type="ECO:0000256" key="1">
    <source>
        <dbReference type="SAM" id="Coils"/>
    </source>
</evidence>
<accession>A0A498KM68</accession>
<comment type="caution">
    <text evidence="3">The sequence shown here is derived from an EMBL/GenBank/DDBJ whole genome shotgun (WGS) entry which is preliminary data.</text>
</comment>
<dbReference type="PANTHER" id="PTHR33868">
    <property type="entry name" value="EXPRESSED PROTEIN"/>
    <property type="match status" value="1"/>
</dbReference>
<proteinExistence type="predicted"/>
<keyword evidence="4" id="KW-1185">Reference proteome</keyword>
<name>A0A498KM68_MALDO</name>
<evidence type="ECO:0000256" key="2">
    <source>
        <dbReference type="SAM" id="Phobius"/>
    </source>
</evidence>
<keyword evidence="1" id="KW-0175">Coiled coil</keyword>
<sequence>MAGWISNNTKSNPKAVDGNEMFLGLTAVSHKTAGLHLIQNCDLPPPSKLFTGSGQTVVSSMKGVCRVNLDRDNDDHTDDQCDTDGNQIDGENEKLELLKALRLSQTRAREAENKSERLEKEKDRLSNALLVEAKELFAYKQWVRLLELQVSRLQSHWAEEDNNKASCGCGRSKGDDDGDGITWVVALALCFGIAGVGFAFGCRFLY</sequence>
<keyword evidence="2" id="KW-1133">Transmembrane helix</keyword>
<reference evidence="3 4" key="1">
    <citation type="submission" date="2018-10" db="EMBL/GenBank/DDBJ databases">
        <title>A high-quality apple genome assembly.</title>
        <authorList>
            <person name="Hu J."/>
        </authorList>
    </citation>
    <scope>NUCLEOTIDE SEQUENCE [LARGE SCALE GENOMIC DNA]</scope>
    <source>
        <strain evidence="4">cv. HFTH1</strain>
        <tissue evidence="3">Young leaf</tissue>
    </source>
</reference>
<gene>
    <name evidence="3" type="ORF">DVH24_032739</name>
</gene>
<organism evidence="3 4">
    <name type="scientific">Malus domestica</name>
    <name type="common">Apple</name>
    <name type="synonym">Pyrus malus</name>
    <dbReference type="NCBI Taxonomy" id="3750"/>
    <lineage>
        <taxon>Eukaryota</taxon>
        <taxon>Viridiplantae</taxon>
        <taxon>Streptophyta</taxon>
        <taxon>Embryophyta</taxon>
        <taxon>Tracheophyta</taxon>
        <taxon>Spermatophyta</taxon>
        <taxon>Magnoliopsida</taxon>
        <taxon>eudicotyledons</taxon>
        <taxon>Gunneridae</taxon>
        <taxon>Pentapetalae</taxon>
        <taxon>rosids</taxon>
        <taxon>fabids</taxon>
        <taxon>Rosales</taxon>
        <taxon>Rosaceae</taxon>
        <taxon>Amygdaloideae</taxon>
        <taxon>Maleae</taxon>
        <taxon>Malus</taxon>
    </lineage>
</organism>
<evidence type="ECO:0000313" key="4">
    <source>
        <dbReference type="Proteomes" id="UP000290289"/>
    </source>
</evidence>
<protein>
    <submittedName>
        <fullName evidence="3">Uncharacterized protein</fullName>
    </submittedName>
</protein>
<feature type="coiled-coil region" evidence="1">
    <location>
        <begin position="101"/>
        <end position="135"/>
    </location>
</feature>
<dbReference type="Proteomes" id="UP000290289">
    <property type="component" value="Chromosome 1"/>
</dbReference>
<keyword evidence="2" id="KW-0472">Membrane</keyword>
<evidence type="ECO:0000313" key="3">
    <source>
        <dbReference type="EMBL" id="RXI09239.1"/>
    </source>
</evidence>